<dbReference type="SUPFAM" id="SSF55486">
    <property type="entry name" value="Metalloproteases ('zincins'), catalytic domain"/>
    <property type="match status" value="1"/>
</dbReference>
<dbReference type="EMBL" id="VUNH01000002">
    <property type="protein sequence ID" value="MST54853.1"/>
    <property type="molecule type" value="Genomic_DNA"/>
</dbReference>
<dbReference type="Pfam" id="PF02074">
    <property type="entry name" value="Peptidase_M32"/>
    <property type="match status" value="1"/>
</dbReference>
<dbReference type="PROSITE" id="PS52034">
    <property type="entry name" value="PEPTIDASE_M32"/>
    <property type="match status" value="1"/>
</dbReference>
<dbReference type="Gene3D" id="1.10.1370.30">
    <property type="match status" value="1"/>
</dbReference>
<comment type="catalytic activity">
    <reaction evidence="1">
        <text>Release of a C-terminal amino acid with broad specificity, except for -Pro.</text>
        <dbReference type="EC" id="3.4.17.19"/>
    </reaction>
</comment>
<evidence type="ECO:0000256" key="3">
    <source>
        <dbReference type="PIRSR" id="PIRSR006615-2"/>
    </source>
</evidence>
<dbReference type="PIRSF" id="PIRSF006615">
    <property type="entry name" value="Zn_crbxpep_Taq"/>
    <property type="match status" value="1"/>
</dbReference>
<keyword evidence="1" id="KW-0378">Hydrolase</keyword>
<accession>A0A6L5Y9H7</accession>
<dbReference type="EC" id="3.4.17.19" evidence="1"/>
<feature type="binding site" evidence="2">
    <location>
        <position position="266"/>
    </location>
    <ligand>
        <name>Zn(2+)</name>
        <dbReference type="ChEBI" id="CHEBI:29105"/>
        <note>catalytic</note>
    </ligand>
</feature>
<feature type="binding site" evidence="2">
    <location>
        <position position="296"/>
    </location>
    <ligand>
        <name>Zn(2+)</name>
        <dbReference type="ChEBI" id="CHEBI:29105"/>
        <note>catalytic</note>
    </ligand>
</feature>
<evidence type="ECO:0000313" key="4">
    <source>
        <dbReference type="EMBL" id="MST54853.1"/>
    </source>
</evidence>
<dbReference type="Proteomes" id="UP000473699">
    <property type="component" value="Unassembled WGS sequence"/>
</dbReference>
<dbReference type="PANTHER" id="PTHR34217:SF1">
    <property type="entry name" value="CARBOXYPEPTIDASE 1"/>
    <property type="match status" value="1"/>
</dbReference>
<dbReference type="GO" id="GO:0046872">
    <property type="term" value="F:metal ion binding"/>
    <property type="evidence" value="ECO:0007669"/>
    <property type="project" value="UniProtKB-KW"/>
</dbReference>
<dbReference type="RefSeq" id="WP_154527972.1">
    <property type="nucleotide sequence ID" value="NZ_VUNH01000002.1"/>
</dbReference>
<protein>
    <recommendedName>
        <fullName evidence="1">Metal-dependent carboxypeptidase</fullName>
        <ecNumber evidence="1">3.4.17.19</ecNumber>
    </recommendedName>
</protein>
<feature type="binding site" evidence="2">
    <location>
        <position position="270"/>
    </location>
    <ligand>
        <name>Zn(2+)</name>
        <dbReference type="ChEBI" id="CHEBI:29105"/>
        <note>catalytic</note>
    </ligand>
</feature>
<comment type="cofactor">
    <cofactor evidence="2">
        <name>Zn(2+)</name>
        <dbReference type="ChEBI" id="CHEBI:29105"/>
    </cofactor>
    <text evidence="2">Binds 1 zinc ion per subunit.</text>
</comment>
<dbReference type="GO" id="GO:0006508">
    <property type="term" value="P:proteolysis"/>
    <property type="evidence" value="ECO:0007669"/>
    <property type="project" value="UniProtKB-UniRule"/>
</dbReference>
<keyword evidence="1" id="KW-0482">Metalloprotease</keyword>
<name>A0A6L5Y9H7_9BACT</name>
<keyword evidence="2" id="KW-0862">Zinc</keyword>
<feature type="active site" description="Proton donor/acceptor" evidence="3">
    <location>
        <position position="267"/>
    </location>
</feature>
<comment type="caution">
    <text evidence="4">The sequence shown here is derived from an EMBL/GenBank/DDBJ whole genome shotgun (WGS) entry which is preliminary data.</text>
</comment>
<dbReference type="GO" id="GO:0004181">
    <property type="term" value="F:metallocarboxypeptidase activity"/>
    <property type="evidence" value="ECO:0007669"/>
    <property type="project" value="UniProtKB-UniRule"/>
</dbReference>
<keyword evidence="1 2" id="KW-0479">Metal-binding</keyword>
<proteinExistence type="inferred from homology"/>
<reference evidence="4 5" key="1">
    <citation type="submission" date="2019-08" db="EMBL/GenBank/DDBJ databases">
        <title>In-depth cultivation of the pig gut microbiome towards novel bacterial diversity and tailored functional studies.</title>
        <authorList>
            <person name="Wylensek D."/>
            <person name="Hitch T.C.A."/>
            <person name="Clavel T."/>
        </authorList>
    </citation>
    <scope>NUCLEOTIDE SEQUENCE [LARGE SCALE GENOMIC DNA]</scope>
    <source>
        <strain evidence="4 5">SM-530-WT-4B</strain>
    </source>
</reference>
<evidence type="ECO:0000256" key="1">
    <source>
        <dbReference type="PIRNR" id="PIRNR006615"/>
    </source>
</evidence>
<sequence>MDFDEALRTARAVNQTAVYYRSLNGLFQYDQWTSLPRRGGAYRQEMSAFFGAQKAKLYASDDARRAAAYLDGVPLAEIESDADRAQARIFRRDYRNAVMIPADTLREFTLIKTDVLNIWKEAREKRDYRIFMPWLKRAFALKAEIARALAPEQPVFDTLVGLTDEDVKTGDISREFARLRAGIVALIERIRSSGKTISRDFMDREYDAGTLMALGRRLACWNGLDPETATFDDRAVHGMTNRPGPLDSRISTARLGRIDMIFTLLHEGGHAMYSSRTDPALRDEGLWGGTTGALQEGAARFYENIVGRSREFWQCHYGALQAALPEFKALPPEDFYAGVNAVSPSLKRTAADEVTYSLHIIVRFELERDYFAGLVTAEDLAAAWDDAYERTFGLRPADDLEGILQDIHWAGDYIGYFQSYALGNIYGAQWRAALLKDCPDAFTRLAAGDIGAIDGWMQEHLFRWGCCFTSPELMKRVAGSELDAGPYLDYLHEKYSRLYGFKI</sequence>
<keyword evidence="1 4" id="KW-0121">Carboxypeptidase</keyword>
<comment type="function">
    <text evidence="1">Broad specificity carboxypetidase that releases amino acids sequentially from the C-terminus, including neutral, aromatic, polar and basic residues.</text>
</comment>
<evidence type="ECO:0000313" key="5">
    <source>
        <dbReference type="Proteomes" id="UP000473699"/>
    </source>
</evidence>
<keyword evidence="5" id="KW-1185">Reference proteome</keyword>
<gene>
    <name evidence="4" type="ORF">FYJ74_02140</name>
</gene>
<keyword evidence="1" id="KW-0645">Protease</keyword>
<dbReference type="PRINTS" id="PR00998">
    <property type="entry name" value="CRBOXYPTASET"/>
</dbReference>
<organism evidence="4 5">
    <name type="scientific">Pyramidobacter porci</name>
    <dbReference type="NCBI Taxonomy" id="2605789"/>
    <lineage>
        <taxon>Bacteria</taxon>
        <taxon>Thermotogati</taxon>
        <taxon>Synergistota</taxon>
        <taxon>Synergistia</taxon>
        <taxon>Synergistales</taxon>
        <taxon>Dethiosulfovibrionaceae</taxon>
        <taxon>Pyramidobacter</taxon>
    </lineage>
</organism>
<dbReference type="PANTHER" id="PTHR34217">
    <property type="entry name" value="METAL-DEPENDENT CARBOXYPEPTIDASE"/>
    <property type="match status" value="1"/>
</dbReference>
<evidence type="ECO:0000256" key="2">
    <source>
        <dbReference type="PIRSR" id="PIRSR006615-1"/>
    </source>
</evidence>
<comment type="similarity">
    <text evidence="1">Belongs to the peptidase M32 family.</text>
</comment>
<dbReference type="AlphaFoldDB" id="A0A6L5Y9H7"/>
<dbReference type="InterPro" id="IPR001333">
    <property type="entry name" value="Peptidase_M32_Taq"/>
</dbReference>